<evidence type="ECO:0000256" key="5">
    <source>
        <dbReference type="ARBA" id="ARBA00022737"/>
    </source>
</evidence>
<dbReference type="GO" id="GO:0016301">
    <property type="term" value="F:kinase activity"/>
    <property type="evidence" value="ECO:0007669"/>
    <property type="project" value="UniProtKB-KW"/>
</dbReference>
<gene>
    <name evidence="11" type="ORF">QWZ14_09995</name>
</gene>
<dbReference type="Gene3D" id="3.30.565.10">
    <property type="entry name" value="Histidine kinase-like ATPase, C-terminal domain"/>
    <property type="match status" value="1"/>
</dbReference>
<evidence type="ECO:0000313" key="11">
    <source>
        <dbReference type="EMBL" id="MDN3564696.1"/>
    </source>
</evidence>
<dbReference type="SMART" id="SM00911">
    <property type="entry name" value="HWE_HK"/>
    <property type="match status" value="1"/>
</dbReference>
<feature type="compositionally biased region" description="Low complexity" evidence="9">
    <location>
        <begin position="29"/>
        <end position="39"/>
    </location>
</feature>
<keyword evidence="8" id="KW-0067">ATP-binding</keyword>
<dbReference type="PROSITE" id="PS50113">
    <property type="entry name" value="PAC"/>
    <property type="match status" value="1"/>
</dbReference>
<comment type="caution">
    <text evidence="11">The sequence shown here is derived from an EMBL/GenBank/DDBJ whole genome shotgun (WGS) entry which is preliminary data.</text>
</comment>
<evidence type="ECO:0000256" key="1">
    <source>
        <dbReference type="ARBA" id="ARBA00000085"/>
    </source>
</evidence>
<dbReference type="InterPro" id="IPR013656">
    <property type="entry name" value="PAS_4"/>
</dbReference>
<comment type="catalytic activity">
    <reaction evidence="1">
        <text>ATP + protein L-histidine = ADP + protein N-phospho-L-histidine.</text>
        <dbReference type="EC" id="2.7.13.3"/>
    </reaction>
</comment>
<dbReference type="SUPFAM" id="SSF55785">
    <property type="entry name" value="PYP-like sensor domain (PAS domain)"/>
    <property type="match status" value="1"/>
</dbReference>
<keyword evidence="12" id="KW-1185">Reference proteome</keyword>
<accession>A0ABT8A4T0</accession>
<evidence type="ECO:0000256" key="2">
    <source>
        <dbReference type="ARBA" id="ARBA00012438"/>
    </source>
</evidence>
<evidence type="ECO:0000256" key="6">
    <source>
        <dbReference type="ARBA" id="ARBA00022741"/>
    </source>
</evidence>
<dbReference type="Pfam" id="PF01590">
    <property type="entry name" value="GAF"/>
    <property type="match status" value="1"/>
</dbReference>
<dbReference type="PANTHER" id="PTHR41523">
    <property type="entry name" value="TWO-COMPONENT SYSTEM SENSOR PROTEIN"/>
    <property type="match status" value="1"/>
</dbReference>
<keyword evidence="5" id="KW-0677">Repeat</keyword>
<feature type="compositionally biased region" description="Basic and acidic residues" evidence="9">
    <location>
        <begin position="1"/>
        <end position="10"/>
    </location>
</feature>
<dbReference type="Gene3D" id="3.30.450.20">
    <property type="entry name" value="PAS domain"/>
    <property type="match status" value="1"/>
</dbReference>
<evidence type="ECO:0000256" key="4">
    <source>
        <dbReference type="ARBA" id="ARBA00022679"/>
    </source>
</evidence>
<dbReference type="Pfam" id="PF08448">
    <property type="entry name" value="PAS_4"/>
    <property type="match status" value="1"/>
</dbReference>
<dbReference type="SUPFAM" id="SSF55781">
    <property type="entry name" value="GAF domain-like"/>
    <property type="match status" value="1"/>
</dbReference>
<dbReference type="InterPro" id="IPR011102">
    <property type="entry name" value="Sig_transdc_His_kinase_HWE"/>
</dbReference>
<dbReference type="PANTHER" id="PTHR41523:SF8">
    <property type="entry name" value="ETHYLENE RESPONSE SENSOR PROTEIN"/>
    <property type="match status" value="1"/>
</dbReference>
<dbReference type="Pfam" id="PF07536">
    <property type="entry name" value="HWE_HK"/>
    <property type="match status" value="1"/>
</dbReference>
<proteinExistence type="predicted"/>
<dbReference type="EC" id="2.7.13.3" evidence="2"/>
<dbReference type="InterPro" id="IPR029016">
    <property type="entry name" value="GAF-like_dom_sf"/>
</dbReference>
<dbReference type="InterPro" id="IPR000700">
    <property type="entry name" value="PAS-assoc_C"/>
</dbReference>
<evidence type="ECO:0000256" key="9">
    <source>
        <dbReference type="SAM" id="MobiDB-lite"/>
    </source>
</evidence>
<dbReference type="InterPro" id="IPR003018">
    <property type="entry name" value="GAF"/>
</dbReference>
<sequence>MDTSAPHHPEGATLGMVSPNDGTPERPARPGARPAPRAGAALMPDYTALWPKRPPGADPDGRRLHRERSRYQEMLRQQSVLAHFGRFALRSDSLDAILTEACRLAGEALGTNLAKVMELQPDGQALLIRAGVGWKPGVVGQTRLQVEGTSPEGVALRFGKPVSSADIEKDDRFQYAAVLKDNGVRALINVIIIGGRGRPPFGLLQVADRVPRRFTRSDTAFLRGYANLLSAAVGRLRSLEEAREANRLLERRVGARTRALTIANARLRAEVQDSRRLRHVLRDAGRLEAAFEHLPIGVGLIGHAGQVIFANPEFRRLLPDPGGSSVATRSAGPWSAIDAAGGTLALADFPVSRALRGELALDVDFRFRDPEDRVLWRRVSGIPVRSPAGRITAALVVMTDVDEAKRAAERQTLLAREVDHRAKNMLAVVLAALRLTRADSIQHFVRAIEGRVMALARAQTLLAADHWSGADLGGLLRGELLSFLDRLDAGPRAQLQGAAVTLPARAAQPIAMAIHELATNAVKYGALSASTGLLSIRWELGRPAAPGRGAGPVLRLHWTETGGPPVGLPPARQGFGTRMLARLLRDQLGGEVALEWRPAGLDCTLELPLDPEAAAD</sequence>
<dbReference type="Gene3D" id="3.30.450.40">
    <property type="match status" value="1"/>
</dbReference>
<dbReference type="RefSeq" id="WP_290316500.1">
    <property type="nucleotide sequence ID" value="NZ_JAUFPN010000108.1"/>
</dbReference>
<keyword evidence="3" id="KW-0597">Phosphoprotein</keyword>
<keyword evidence="4" id="KW-0808">Transferase</keyword>
<evidence type="ECO:0000259" key="10">
    <source>
        <dbReference type="PROSITE" id="PS50113"/>
    </source>
</evidence>
<dbReference type="InterPro" id="IPR035965">
    <property type="entry name" value="PAS-like_dom_sf"/>
</dbReference>
<evidence type="ECO:0000313" key="12">
    <source>
        <dbReference type="Proteomes" id="UP001529369"/>
    </source>
</evidence>
<evidence type="ECO:0000256" key="8">
    <source>
        <dbReference type="ARBA" id="ARBA00022840"/>
    </source>
</evidence>
<reference evidence="12" key="1">
    <citation type="journal article" date="2019" name="Int. J. Syst. Evol. Microbiol.">
        <title>The Global Catalogue of Microorganisms (GCM) 10K type strain sequencing project: providing services to taxonomists for standard genome sequencing and annotation.</title>
        <authorList>
            <consortium name="The Broad Institute Genomics Platform"/>
            <consortium name="The Broad Institute Genome Sequencing Center for Infectious Disease"/>
            <person name="Wu L."/>
            <person name="Ma J."/>
        </authorList>
    </citation>
    <scope>NUCLEOTIDE SEQUENCE [LARGE SCALE GENOMIC DNA]</scope>
    <source>
        <strain evidence="12">CECT 7131</strain>
    </source>
</reference>
<evidence type="ECO:0000256" key="3">
    <source>
        <dbReference type="ARBA" id="ARBA00022553"/>
    </source>
</evidence>
<feature type="region of interest" description="Disordered" evidence="9">
    <location>
        <begin position="1"/>
        <end position="39"/>
    </location>
</feature>
<dbReference type="Proteomes" id="UP001529369">
    <property type="component" value="Unassembled WGS sequence"/>
</dbReference>
<keyword evidence="6" id="KW-0547">Nucleotide-binding</keyword>
<evidence type="ECO:0000256" key="7">
    <source>
        <dbReference type="ARBA" id="ARBA00022777"/>
    </source>
</evidence>
<dbReference type="EMBL" id="JAUFPN010000108">
    <property type="protein sequence ID" value="MDN3564696.1"/>
    <property type="molecule type" value="Genomic_DNA"/>
</dbReference>
<dbReference type="SMART" id="SM00065">
    <property type="entry name" value="GAF"/>
    <property type="match status" value="1"/>
</dbReference>
<protein>
    <recommendedName>
        <fullName evidence="2">histidine kinase</fullName>
        <ecNumber evidence="2">2.7.13.3</ecNumber>
    </recommendedName>
</protein>
<feature type="domain" description="PAC" evidence="10">
    <location>
        <begin position="361"/>
        <end position="413"/>
    </location>
</feature>
<dbReference type="InterPro" id="IPR036890">
    <property type="entry name" value="HATPase_C_sf"/>
</dbReference>
<name>A0ABT8A4T0_9PROT</name>
<organism evidence="11 12">
    <name type="scientific">Paeniroseomonas aquatica</name>
    <dbReference type="NCBI Taxonomy" id="373043"/>
    <lineage>
        <taxon>Bacteria</taxon>
        <taxon>Pseudomonadati</taxon>
        <taxon>Pseudomonadota</taxon>
        <taxon>Alphaproteobacteria</taxon>
        <taxon>Acetobacterales</taxon>
        <taxon>Acetobacteraceae</taxon>
        <taxon>Paeniroseomonas</taxon>
    </lineage>
</organism>
<keyword evidence="7 11" id="KW-0418">Kinase</keyword>